<dbReference type="Proteomes" id="UP001500975">
    <property type="component" value="Unassembled WGS sequence"/>
</dbReference>
<name>A0ABP8HK62_9BURK</name>
<reference evidence="2" key="1">
    <citation type="journal article" date="2019" name="Int. J. Syst. Evol. Microbiol.">
        <title>The Global Catalogue of Microorganisms (GCM) 10K type strain sequencing project: providing services to taxonomists for standard genome sequencing and annotation.</title>
        <authorList>
            <consortium name="The Broad Institute Genomics Platform"/>
            <consortium name="The Broad Institute Genome Sequencing Center for Infectious Disease"/>
            <person name="Wu L."/>
            <person name="Ma J."/>
        </authorList>
    </citation>
    <scope>NUCLEOTIDE SEQUENCE [LARGE SCALE GENOMIC DNA]</scope>
    <source>
        <strain evidence="2">JCM 17804</strain>
    </source>
</reference>
<dbReference type="PANTHER" id="PTHR47515">
    <property type="entry name" value="LOW CALCIUM RESPONSE LOCUS PROTEIN T"/>
    <property type="match status" value="1"/>
</dbReference>
<comment type="caution">
    <text evidence="1">The sequence shown here is derived from an EMBL/GenBank/DDBJ whole genome shotgun (WGS) entry which is preliminary data.</text>
</comment>
<organism evidence="1 2">
    <name type="scientific">Variovorax defluvii</name>
    <dbReference type="NCBI Taxonomy" id="913761"/>
    <lineage>
        <taxon>Bacteria</taxon>
        <taxon>Pseudomonadati</taxon>
        <taxon>Pseudomonadota</taxon>
        <taxon>Betaproteobacteria</taxon>
        <taxon>Burkholderiales</taxon>
        <taxon>Comamonadaceae</taxon>
        <taxon>Variovorax</taxon>
    </lineage>
</organism>
<protein>
    <recommendedName>
        <fullName evidence="3">HTH-like domain-containing protein</fullName>
    </recommendedName>
</protein>
<accession>A0ABP8HK62</accession>
<sequence>MQERFKISVGRSCRLAMLQRSVWYAKSTARDQSVLRQRIRDIAMSRPRFGYLRVLVMLKREGWQVGKRRVYPFTGCIASKDCSCE</sequence>
<dbReference type="EMBL" id="BAABGJ010000017">
    <property type="protein sequence ID" value="GAA4340445.1"/>
    <property type="molecule type" value="Genomic_DNA"/>
</dbReference>
<gene>
    <name evidence="1" type="ORF">GCM10023165_20390</name>
</gene>
<dbReference type="PANTHER" id="PTHR47515:SF1">
    <property type="entry name" value="BLR2054 PROTEIN"/>
    <property type="match status" value="1"/>
</dbReference>
<keyword evidence="2" id="KW-1185">Reference proteome</keyword>
<evidence type="ECO:0000313" key="2">
    <source>
        <dbReference type="Proteomes" id="UP001500975"/>
    </source>
</evidence>
<evidence type="ECO:0008006" key="3">
    <source>
        <dbReference type="Google" id="ProtNLM"/>
    </source>
</evidence>
<evidence type="ECO:0000313" key="1">
    <source>
        <dbReference type="EMBL" id="GAA4340445.1"/>
    </source>
</evidence>
<proteinExistence type="predicted"/>